<protein>
    <submittedName>
        <fullName evidence="3">Membrane protein, putative</fullName>
    </submittedName>
</protein>
<organism evidence="3 4">
    <name type="scientific">Syntrophotalea carbinolica (strain DSM 2380 / NBRC 103641 / GraBd1)</name>
    <name type="common">Pelobacter carbinolicus</name>
    <dbReference type="NCBI Taxonomy" id="338963"/>
    <lineage>
        <taxon>Bacteria</taxon>
        <taxon>Pseudomonadati</taxon>
        <taxon>Thermodesulfobacteriota</taxon>
        <taxon>Desulfuromonadia</taxon>
        <taxon>Desulfuromonadales</taxon>
        <taxon>Syntrophotaleaceae</taxon>
        <taxon>Syntrophotalea</taxon>
    </lineage>
</organism>
<keyword evidence="1" id="KW-1133">Transmembrane helix</keyword>
<dbReference type="EMBL" id="CP000142">
    <property type="protein sequence ID" value="ABA87589.1"/>
    <property type="molecule type" value="Genomic_DNA"/>
</dbReference>
<feature type="transmembrane region" description="Helical" evidence="1">
    <location>
        <begin position="131"/>
        <end position="148"/>
    </location>
</feature>
<gene>
    <name evidence="3" type="ordered locus">Pcar_0329</name>
</gene>
<feature type="transmembrane region" description="Helical" evidence="1">
    <location>
        <begin position="298"/>
        <end position="316"/>
    </location>
</feature>
<evidence type="ECO:0000313" key="3">
    <source>
        <dbReference type="EMBL" id="ABA87589.1"/>
    </source>
</evidence>
<evidence type="ECO:0000313" key="4">
    <source>
        <dbReference type="Proteomes" id="UP000002534"/>
    </source>
</evidence>
<keyword evidence="4" id="KW-1185">Reference proteome</keyword>
<dbReference type="AlphaFoldDB" id="Q3A7Q5"/>
<feature type="transmembrane region" description="Helical" evidence="1">
    <location>
        <begin position="100"/>
        <end position="125"/>
    </location>
</feature>
<feature type="transmembrane region" description="Helical" evidence="1">
    <location>
        <begin position="54"/>
        <end position="79"/>
    </location>
</feature>
<keyword evidence="1" id="KW-0472">Membrane</keyword>
<dbReference type="STRING" id="338963.Pcar_0329"/>
<feature type="transmembrane region" description="Helical" evidence="1">
    <location>
        <begin position="251"/>
        <end position="278"/>
    </location>
</feature>
<dbReference type="Proteomes" id="UP000002534">
    <property type="component" value="Chromosome"/>
</dbReference>
<dbReference type="OrthoDB" id="4484645at2"/>
<proteinExistence type="predicted"/>
<reference evidence="4" key="1">
    <citation type="submission" date="2005-10" db="EMBL/GenBank/DDBJ databases">
        <title>Complete sequence of Pelobacter carbinolicus DSM 2380.</title>
        <authorList>
            <person name="Copeland A."/>
            <person name="Lucas S."/>
            <person name="Lapidus A."/>
            <person name="Barry K."/>
            <person name="Detter J.C."/>
            <person name="Glavina T."/>
            <person name="Hammon N."/>
            <person name="Israni S."/>
            <person name="Pitluck S."/>
            <person name="Chertkov O."/>
            <person name="Schmutz J."/>
            <person name="Larimer F."/>
            <person name="Land M."/>
            <person name="Kyrpides N."/>
            <person name="Ivanova N."/>
            <person name="Richardson P."/>
        </authorList>
    </citation>
    <scope>NUCLEOTIDE SEQUENCE [LARGE SCALE GENOMIC DNA]</scope>
    <source>
        <strain evidence="4">DSM 2380 / NBRC 103641 / GraBd1</strain>
    </source>
</reference>
<dbReference type="eggNOG" id="ENOG502ZYP7">
    <property type="taxonomic scope" value="Bacteria"/>
</dbReference>
<evidence type="ECO:0000256" key="1">
    <source>
        <dbReference type="SAM" id="Phobius"/>
    </source>
</evidence>
<feature type="domain" description="DUF7973" evidence="2">
    <location>
        <begin position="243"/>
        <end position="318"/>
    </location>
</feature>
<sequence>MEPYSLNTILIVFGGGVVGTALGGLWAIILCALVALVGIGVLLAGGSDFVLAQIAFGPIFGPHTGGFGAALMAGCYAVWKKNHPGGSAKDILTPLLHTSGDVMVMGGVLSVAAHLLLQVVVKIPILNQSDGVAVTLVLMTFLTRLVFLKESPIGQAASIKEHGLLGTNDYAISWAGWQSPMSKNIPMSFGMGLLSAGMAWGLKMQLDPLVAAGQVSGLGGFLAPLVVGWVFCILILLPLQVSTGTIQQVPIMHCMAIIAAWTFMHTGSVLAGGIAAVIAGMVQELSARLFYNHASSHVDPPAVGIAICTLLVNLLMKPEFLNMAALFK</sequence>
<dbReference type="InterPro" id="IPR058279">
    <property type="entry name" value="DUF7973"/>
</dbReference>
<feature type="transmembrane region" description="Helical" evidence="1">
    <location>
        <begin position="187"/>
        <end position="206"/>
    </location>
</feature>
<name>Q3A7Q5_SYNC1</name>
<dbReference type="Pfam" id="PF25928">
    <property type="entry name" value="DUF7973"/>
    <property type="match status" value="2"/>
</dbReference>
<accession>Q3A7Q5</accession>
<dbReference type="HOGENOM" id="CLU_077325_0_0_7"/>
<feature type="domain" description="DUF7973" evidence="2">
    <location>
        <begin position="5"/>
        <end position="148"/>
    </location>
</feature>
<keyword evidence="1" id="KW-0812">Transmembrane</keyword>
<dbReference type="KEGG" id="pca:Pcar_0329"/>
<feature type="transmembrane region" description="Helical" evidence="1">
    <location>
        <begin position="9"/>
        <end position="42"/>
    </location>
</feature>
<dbReference type="RefSeq" id="WP_011340004.1">
    <property type="nucleotide sequence ID" value="NC_007498.2"/>
</dbReference>
<feature type="transmembrane region" description="Helical" evidence="1">
    <location>
        <begin position="218"/>
        <end position="239"/>
    </location>
</feature>
<evidence type="ECO:0000259" key="2">
    <source>
        <dbReference type="Pfam" id="PF25928"/>
    </source>
</evidence>
<reference evidence="3 4" key="2">
    <citation type="journal article" date="2012" name="BMC Genomics">
        <title>The genome of Pelobacter carbinolicus reveals surprising metabolic capabilities and physiological features.</title>
        <authorList>
            <person name="Aklujkar M."/>
            <person name="Haveman S.A."/>
            <person name="Didonato R.Jr."/>
            <person name="Chertkov O."/>
            <person name="Han C.S."/>
            <person name="Land M.L."/>
            <person name="Brown P."/>
            <person name="Lovley D.R."/>
        </authorList>
    </citation>
    <scope>NUCLEOTIDE SEQUENCE [LARGE SCALE GENOMIC DNA]</scope>
    <source>
        <strain evidence="4">DSM 2380 / NBRC 103641 / GraBd1</strain>
    </source>
</reference>